<feature type="compositionally biased region" description="Low complexity" evidence="1">
    <location>
        <begin position="276"/>
        <end position="295"/>
    </location>
</feature>
<feature type="compositionally biased region" description="Acidic residues" evidence="1">
    <location>
        <begin position="74"/>
        <end position="85"/>
    </location>
</feature>
<sequence>MFPSPPRRPWRPSAFRGRDRPPDAAADEEGEGKRKPVQTVEAPGKRQESTQPQQQQHQGPPHHHHQQQQQAAAADEEDGDYEGLELPDAAELFASMDRLQAAQVQQQGAVAAIEDGPMENDSQDDEASQAPADDAEEQEEESEGESGDDDNGEGDDTELPEPTGVAASSSTRRDSKKENLWHPGMPSIGEDRELREEEDSEPEEAEWESEEAESSGGEEEGDELDQLSVASNFGDEQKLERDIDDSGDDDNDIDDDDGDDDDEEQDSHQEASPGPTAQQQETEQQQQEVATSATQDQHQSATQESLPASPTAKPKAKQQAQPAHQQDGSHDHSQPEGEEQDDATAAQRAAVERTEREGIDEEPPEDIWVDDHQRQHDPTVHSHPQWFSGCHGDDEQQRPDDGAELAAEGDVRPEGDSEAPEIAEVAPQQQEQQDQQDQDVHVPQSLEWTPGAVIATRTITKTIGYRVVALVPSPSRSPTILRQSWLTQPSLPLPTMTPPAAHHRRPTLKSSCR</sequence>
<feature type="compositionally biased region" description="Acidic residues" evidence="1">
    <location>
        <begin position="242"/>
        <end position="265"/>
    </location>
</feature>
<evidence type="ECO:0000313" key="3">
    <source>
        <dbReference type="Proteomes" id="UP000041254"/>
    </source>
</evidence>
<feature type="compositionally biased region" description="Acidic residues" evidence="1">
    <location>
        <begin position="358"/>
        <end position="368"/>
    </location>
</feature>
<feature type="region of interest" description="Disordered" evidence="1">
    <location>
        <begin position="489"/>
        <end position="513"/>
    </location>
</feature>
<accession>A0A0G4EQM2</accession>
<dbReference type="InParanoid" id="A0A0G4EQM2"/>
<protein>
    <submittedName>
        <fullName evidence="2">Uncharacterized protein</fullName>
    </submittedName>
</protein>
<dbReference type="Proteomes" id="UP000041254">
    <property type="component" value="Unassembled WGS sequence"/>
</dbReference>
<gene>
    <name evidence="2" type="ORF">Vbra_8043</name>
</gene>
<feature type="compositionally biased region" description="Acidic residues" evidence="1">
    <location>
        <begin position="196"/>
        <end position="225"/>
    </location>
</feature>
<feature type="region of interest" description="Disordered" evidence="1">
    <location>
        <begin position="1"/>
        <end position="89"/>
    </location>
</feature>
<feature type="compositionally biased region" description="Polar residues" evidence="1">
    <location>
        <begin position="296"/>
        <end position="306"/>
    </location>
</feature>
<feature type="compositionally biased region" description="Acidic residues" evidence="1">
    <location>
        <begin position="116"/>
        <end position="159"/>
    </location>
</feature>
<dbReference type="AlphaFoldDB" id="A0A0G4EQM2"/>
<dbReference type="STRING" id="1169540.A0A0G4EQM2"/>
<dbReference type="VEuPathDB" id="CryptoDB:Vbra_8043"/>
<feature type="compositionally biased region" description="Basic and acidic residues" evidence="1">
    <location>
        <begin position="369"/>
        <end position="380"/>
    </location>
</feature>
<feature type="compositionally biased region" description="Basic and acidic residues" evidence="1">
    <location>
        <begin position="171"/>
        <end position="180"/>
    </location>
</feature>
<keyword evidence="3" id="KW-1185">Reference proteome</keyword>
<feature type="region of interest" description="Disordered" evidence="1">
    <location>
        <begin position="101"/>
        <end position="444"/>
    </location>
</feature>
<name>A0A0G4EQM2_VITBC</name>
<dbReference type="EMBL" id="CDMY01000287">
    <property type="protein sequence ID" value="CEL99735.1"/>
    <property type="molecule type" value="Genomic_DNA"/>
</dbReference>
<reference evidence="2 3" key="1">
    <citation type="submission" date="2014-11" db="EMBL/GenBank/DDBJ databases">
        <authorList>
            <person name="Zhu J."/>
            <person name="Qi W."/>
            <person name="Song R."/>
        </authorList>
    </citation>
    <scope>NUCLEOTIDE SEQUENCE [LARGE SCALE GENOMIC DNA]</scope>
</reference>
<feature type="compositionally biased region" description="Low complexity" evidence="1">
    <location>
        <begin position="101"/>
        <end position="112"/>
    </location>
</feature>
<feature type="compositionally biased region" description="Low complexity" evidence="1">
    <location>
        <begin position="422"/>
        <end position="435"/>
    </location>
</feature>
<feature type="compositionally biased region" description="Basic and acidic residues" evidence="1">
    <location>
        <begin position="391"/>
        <end position="401"/>
    </location>
</feature>
<proteinExistence type="predicted"/>
<dbReference type="OMA" id="NCEESAR"/>
<organism evidence="2 3">
    <name type="scientific">Vitrella brassicaformis (strain CCMP3155)</name>
    <dbReference type="NCBI Taxonomy" id="1169540"/>
    <lineage>
        <taxon>Eukaryota</taxon>
        <taxon>Sar</taxon>
        <taxon>Alveolata</taxon>
        <taxon>Colpodellida</taxon>
        <taxon>Vitrellaceae</taxon>
        <taxon>Vitrella</taxon>
    </lineage>
</organism>
<feature type="compositionally biased region" description="Basic residues" evidence="1">
    <location>
        <begin position="501"/>
        <end position="513"/>
    </location>
</feature>
<evidence type="ECO:0000313" key="2">
    <source>
        <dbReference type="EMBL" id="CEL99735.1"/>
    </source>
</evidence>
<evidence type="ECO:0000256" key="1">
    <source>
        <dbReference type="SAM" id="MobiDB-lite"/>
    </source>
</evidence>
<feature type="compositionally biased region" description="Low complexity" evidence="1">
    <location>
        <begin position="307"/>
        <end position="326"/>
    </location>
</feature>